<dbReference type="GO" id="GO:0019934">
    <property type="term" value="P:cGMP-mediated signaling"/>
    <property type="evidence" value="ECO:0007669"/>
    <property type="project" value="TreeGrafter"/>
</dbReference>
<feature type="transmembrane region" description="Helical" evidence="1">
    <location>
        <begin position="106"/>
        <end position="127"/>
    </location>
</feature>
<keyword evidence="1" id="KW-0472">Membrane</keyword>
<dbReference type="SUPFAM" id="SSF55073">
    <property type="entry name" value="Nucleotide cyclase"/>
    <property type="match status" value="1"/>
</dbReference>
<comment type="caution">
    <text evidence="4">The sequence shown here is derived from an EMBL/GenBank/DDBJ whole genome shotgun (WGS) entry which is preliminary data.</text>
</comment>
<feature type="transmembrane region" description="Helical" evidence="1">
    <location>
        <begin position="139"/>
        <end position="163"/>
    </location>
</feature>
<dbReference type="SMART" id="SM00225">
    <property type="entry name" value="BTB"/>
    <property type="match status" value="1"/>
</dbReference>
<feature type="domain" description="BTB" evidence="2">
    <location>
        <begin position="421"/>
        <end position="484"/>
    </location>
</feature>
<reference evidence="5" key="2">
    <citation type="submission" date="2024-04" db="EMBL/GenBank/DDBJ databases">
        <authorList>
            <person name="Chen Y."/>
            <person name="Shah S."/>
            <person name="Dougan E. K."/>
            <person name="Thang M."/>
            <person name="Chan C."/>
        </authorList>
    </citation>
    <scope>NUCLEOTIDE SEQUENCE [LARGE SCALE GENOMIC DNA]</scope>
</reference>
<dbReference type="PANTHER" id="PTHR45655">
    <property type="entry name" value="GUANYLATE CYCLASE SOLUBLE SUBUNIT BETA-2"/>
    <property type="match status" value="1"/>
</dbReference>
<dbReference type="InterPro" id="IPR029787">
    <property type="entry name" value="Nucleotide_cyclase"/>
</dbReference>
<dbReference type="EMBL" id="CAMXCT010000680">
    <property type="protein sequence ID" value="CAI3982057.1"/>
    <property type="molecule type" value="Genomic_DNA"/>
</dbReference>
<dbReference type="GO" id="GO:0070482">
    <property type="term" value="P:response to oxygen levels"/>
    <property type="evidence" value="ECO:0007669"/>
    <property type="project" value="TreeGrafter"/>
</dbReference>
<dbReference type="PROSITE" id="PS50097">
    <property type="entry name" value="BTB"/>
    <property type="match status" value="1"/>
</dbReference>
<gene>
    <name evidence="4" type="ORF">C1SCF055_LOCUS9796</name>
</gene>
<dbReference type="InterPro" id="IPR011333">
    <property type="entry name" value="SKP1/BTB/POZ_sf"/>
</dbReference>
<proteinExistence type="predicted"/>
<keyword evidence="1" id="KW-1133">Transmembrane helix</keyword>
<dbReference type="GO" id="GO:0008074">
    <property type="term" value="C:guanylate cyclase complex, soluble"/>
    <property type="evidence" value="ECO:0007669"/>
    <property type="project" value="TreeGrafter"/>
</dbReference>
<dbReference type="InterPro" id="IPR001054">
    <property type="entry name" value="A/G_cyclase"/>
</dbReference>
<dbReference type="Gene3D" id="3.30.70.1230">
    <property type="entry name" value="Nucleotide cyclase"/>
    <property type="match status" value="1"/>
</dbReference>
<dbReference type="Pfam" id="PF00651">
    <property type="entry name" value="BTB"/>
    <property type="match status" value="1"/>
</dbReference>
<dbReference type="CDD" id="cd18186">
    <property type="entry name" value="BTB_POZ_ZBTB_KLHL-like"/>
    <property type="match status" value="1"/>
</dbReference>
<evidence type="ECO:0000259" key="2">
    <source>
        <dbReference type="PROSITE" id="PS50097"/>
    </source>
</evidence>
<dbReference type="PROSITE" id="PS50125">
    <property type="entry name" value="GUANYLATE_CYCLASE_2"/>
    <property type="match status" value="1"/>
</dbReference>
<protein>
    <submittedName>
        <fullName evidence="6">Atrial natriuretic peptide receptor 2 (Atria l natriuretic peptide receptor type B) (ANP-B) (ANPR-B) (NPR-B) (Guanylate cyclase B) (GC-B)</fullName>
    </submittedName>
</protein>
<dbReference type="EMBL" id="CAMXCT030000680">
    <property type="protein sequence ID" value="CAL4769369.1"/>
    <property type="molecule type" value="Genomic_DNA"/>
</dbReference>
<organism evidence="4">
    <name type="scientific">Cladocopium goreaui</name>
    <dbReference type="NCBI Taxonomy" id="2562237"/>
    <lineage>
        <taxon>Eukaryota</taxon>
        <taxon>Sar</taxon>
        <taxon>Alveolata</taxon>
        <taxon>Dinophyceae</taxon>
        <taxon>Suessiales</taxon>
        <taxon>Symbiodiniaceae</taxon>
        <taxon>Cladocopium</taxon>
    </lineage>
</organism>
<dbReference type="AlphaFoldDB" id="A0A9P1FPV7"/>
<dbReference type="Proteomes" id="UP001152797">
    <property type="component" value="Unassembled WGS sequence"/>
</dbReference>
<evidence type="ECO:0000256" key="1">
    <source>
        <dbReference type="SAM" id="Phobius"/>
    </source>
</evidence>
<evidence type="ECO:0000313" key="7">
    <source>
        <dbReference type="Proteomes" id="UP001152797"/>
    </source>
</evidence>
<dbReference type="Gene3D" id="3.30.710.10">
    <property type="entry name" value="Potassium Channel Kv1.1, Chain A"/>
    <property type="match status" value="1"/>
</dbReference>
<dbReference type="CDD" id="cd07302">
    <property type="entry name" value="CHD"/>
    <property type="match status" value="1"/>
</dbReference>
<evidence type="ECO:0000313" key="5">
    <source>
        <dbReference type="EMBL" id="CAL1135432.1"/>
    </source>
</evidence>
<dbReference type="PANTHER" id="PTHR45655:SF13">
    <property type="entry name" value="SOLUBLE GUANYLATE CYCLASE GCY-32-RELATED"/>
    <property type="match status" value="1"/>
</dbReference>
<feature type="domain" description="Guanylate cyclase" evidence="3">
    <location>
        <begin position="301"/>
        <end position="354"/>
    </location>
</feature>
<keyword evidence="7" id="KW-1185">Reference proteome</keyword>
<keyword evidence="1" id="KW-0812">Transmembrane</keyword>
<dbReference type="GO" id="GO:0004383">
    <property type="term" value="F:guanylate cyclase activity"/>
    <property type="evidence" value="ECO:0007669"/>
    <property type="project" value="TreeGrafter"/>
</dbReference>
<reference evidence="4" key="1">
    <citation type="submission" date="2022-10" db="EMBL/GenBank/DDBJ databases">
        <authorList>
            <person name="Chen Y."/>
            <person name="Dougan E. K."/>
            <person name="Chan C."/>
            <person name="Rhodes N."/>
            <person name="Thang M."/>
        </authorList>
    </citation>
    <scope>NUCLEOTIDE SEQUENCE</scope>
</reference>
<name>A0A9P1FPV7_9DINO</name>
<feature type="transmembrane region" description="Helical" evidence="1">
    <location>
        <begin position="230"/>
        <end position="248"/>
    </location>
</feature>
<dbReference type="SUPFAM" id="SSF54695">
    <property type="entry name" value="POZ domain"/>
    <property type="match status" value="1"/>
</dbReference>
<evidence type="ECO:0000313" key="4">
    <source>
        <dbReference type="EMBL" id="CAI3982057.1"/>
    </source>
</evidence>
<dbReference type="EMBL" id="CAMXCT020000680">
    <property type="protein sequence ID" value="CAL1135432.1"/>
    <property type="molecule type" value="Genomic_DNA"/>
</dbReference>
<evidence type="ECO:0000313" key="6">
    <source>
        <dbReference type="EMBL" id="CAL4769369.1"/>
    </source>
</evidence>
<dbReference type="SMART" id="SM00044">
    <property type="entry name" value="CYCc"/>
    <property type="match status" value="1"/>
</dbReference>
<keyword evidence="6" id="KW-0675">Receptor</keyword>
<dbReference type="OrthoDB" id="407106at2759"/>
<dbReference type="InterPro" id="IPR000210">
    <property type="entry name" value="BTB/POZ_dom"/>
</dbReference>
<sequence length="800" mass="91136">MVVKAEVNKAIRLSDGERPQSLPFLLSEKVDFKSHDPVKEPKFSEEKFQMWFHLGFARKFRLRLHRQILLMAFMTVMDVMHMEHTEAWKVEDKDPGLLPKHPTKRFVILLSCRAVILAMGLGWSVFARTEAFRERVQEVQWGLVASTLIVATVMFVSYDALIYPQLHRSYVTMHFLDYVNQQQSLIFVLAYFIVTNTHPTLFYQSLVYIPLGVVFMYIRNRTSLYISDIGRVMFLCTVVISCLLAHVLEQTSRARFKTKQRVEETQDRVETVLSNLMPKKVLEEIKLSPGLQRSHSYDHATIAQSDLCGFTQLASDKSPEQVVAFVEDLFGRFDRLTDEFQIYKVETVGDAYIAGMAEHTLTSENSPIQVVQFGMAMIQATAEWAEKLGVKAAAVMIWDTLKNTLGLQMNLLVLFESNVLADVFIQAEGREIPAHKAVLAAHSPFFAQQFTENPGHNSVQLDHKHKVVYAMVRFLYFGGLPMENLTSLDCLDLLGLAEDVEVKSINPADIGPVIVAGLKEENCVDVLNHEVLRKYPTFQDAACKFTGEHFMSMVKTNRDYLLKVPTDLLTQVLQYACHQVYTDDDADVMVKYCLSHTGMESTCDLLRETKAWEWGGRDFTVLRSVEEPIVEANSWEIHGVRAAMDATLTPARTVVGTYFDWLIRLDYGAEGKLRLVYEQATPTNEDPKKCIHRFPAAMFAWQVVYNGQSVFHEKPVFICFPQGVHLHWSTTLPITAAELTEDDNLEIVVQMAENPMLSLILYHFSADLKTTVAKEDILNRLPHIEYRCLSSYSLVQTHGA</sequence>
<accession>A0A9P1FPV7</accession>
<evidence type="ECO:0000259" key="3">
    <source>
        <dbReference type="PROSITE" id="PS50125"/>
    </source>
</evidence>
<feature type="transmembrane region" description="Helical" evidence="1">
    <location>
        <begin position="200"/>
        <end position="218"/>
    </location>
</feature>
<dbReference type="Pfam" id="PF00211">
    <property type="entry name" value="Guanylate_cyc"/>
    <property type="match status" value="1"/>
</dbReference>